<evidence type="ECO:0000313" key="2">
    <source>
        <dbReference type="Proteomes" id="UP000410492"/>
    </source>
</evidence>
<evidence type="ECO:0000313" key="1">
    <source>
        <dbReference type="EMBL" id="VEN57519.1"/>
    </source>
</evidence>
<dbReference type="Proteomes" id="UP000410492">
    <property type="component" value="Unassembled WGS sequence"/>
</dbReference>
<dbReference type="EMBL" id="CAACVG010011179">
    <property type="protein sequence ID" value="VEN57519.1"/>
    <property type="molecule type" value="Genomic_DNA"/>
</dbReference>
<accession>A0A653DBE2</accession>
<gene>
    <name evidence="1" type="ORF">CALMAC_LOCUS16123</name>
</gene>
<protein>
    <submittedName>
        <fullName evidence="1">Uncharacterized protein</fullName>
    </submittedName>
</protein>
<name>A0A653DBE2_CALMS</name>
<keyword evidence="2" id="KW-1185">Reference proteome</keyword>
<dbReference type="AlphaFoldDB" id="A0A653DBE2"/>
<reference evidence="1 2" key="1">
    <citation type="submission" date="2019-01" db="EMBL/GenBank/DDBJ databases">
        <authorList>
            <person name="Sayadi A."/>
        </authorList>
    </citation>
    <scope>NUCLEOTIDE SEQUENCE [LARGE SCALE GENOMIC DNA]</scope>
</reference>
<proteinExistence type="predicted"/>
<sequence length="43" mass="4712">MSVRKCKANFNKLKFELVKVDGKHDAKCASCGNVKNTSIIITA</sequence>
<organism evidence="1 2">
    <name type="scientific">Callosobruchus maculatus</name>
    <name type="common">Southern cowpea weevil</name>
    <name type="synonym">Pulse bruchid</name>
    <dbReference type="NCBI Taxonomy" id="64391"/>
    <lineage>
        <taxon>Eukaryota</taxon>
        <taxon>Metazoa</taxon>
        <taxon>Ecdysozoa</taxon>
        <taxon>Arthropoda</taxon>
        <taxon>Hexapoda</taxon>
        <taxon>Insecta</taxon>
        <taxon>Pterygota</taxon>
        <taxon>Neoptera</taxon>
        <taxon>Endopterygota</taxon>
        <taxon>Coleoptera</taxon>
        <taxon>Polyphaga</taxon>
        <taxon>Cucujiformia</taxon>
        <taxon>Chrysomeloidea</taxon>
        <taxon>Chrysomelidae</taxon>
        <taxon>Bruchinae</taxon>
        <taxon>Bruchini</taxon>
        <taxon>Callosobruchus</taxon>
    </lineage>
</organism>